<proteinExistence type="predicted"/>
<evidence type="ECO:0000256" key="2">
    <source>
        <dbReference type="SAM" id="MobiDB-lite"/>
    </source>
</evidence>
<dbReference type="PANTHER" id="PTHR30466">
    <property type="entry name" value="FLAVIN REDUCTASE"/>
    <property type="match status" value="1"/>
</dbReference>
<organism evidence="4 5">
    <name type="scientific">Pseudonocardia eucalypti</name>
    <dbReference type="NCBI Taxonomy" id="648755"/>
    <lineage>
        <taxon>Bacteria</taxon>
        <taxon>Bacillati</taxon>
        <taxon>Actinomycetota</taxon>
        <taxon>Actinomycetes</taxon>
        <taxon>Pseudonocardiales</taxon>
        <taxon>Pseudonocardiaceae</taxon>
        <taxon>Pseudonocardia</taxon>
    </lineage>
</organism>
<dbReference type="InterPro" id="IPR012349">
    <property type="entry name" value="Split_barrel_FMN-bd"/>
</dbReference>
<evidence type="ECO:0000313" key="5">
    <source>
        <dbReference type="Proteomes" id="UP001428817"/>
    </source>
</evidence>
<dbReference type="PANTHER" id="PTHR30466:SF1">
    <property type="entry name" value="FMN REDUCTASE (NADH) RUTF"/>
    <property type="match status" value="1"/>
</dbReference>
<dbReference type="InterPro" id="IPR050268">
    <property type="entry name" value="NADH-dep_flavin_reductase"/>
</dbReference>
<evidence type="ECO:0000313" key="4">
    <source>
        <dbReference type="EMBL" id="GAA5167179.1"/>
    </source>
</evidence>
<dbReference type="Pfam" id="PF01613">
    <property type="entry name" value="Flavin_Reduct"/>
    <property type="match status" value="1"/>
</dbReference>
<evidence type="ECO:0000256" key="1">
    <source>
        <dbReference type="ARBA" id="ARBA00023002"/>
    </source>
</evidence>
<dbReference type="Gene3D" id="2.30.110.10">
    <property type="entry name" value="Electron Transport, Fmn-binding Protein, Chain A"/>
    <property type="match status" value="1"/>
</dbReference>
<reference evidence="5" key="1">
    <citation type="journal article" date="2019" name="Int. J. Syst. Evol. Microbiol.">
        <title>The Global Catalogue of Microorganisms (GCM) 10K type strain sequencing project: providing services to taxonomists for standard genome sequencing and annotation.</title>
        <authorList>
            <consortium name="The Broad Institute Genomics Platform"/>
            <consortium name="The Broad Institute Genome Sequencing Center for Infectious Disease"/>
            <person name="Wu L."/>
            <person name="Ma J."/>
        </authorList>
    </citation>
    <scope>NUCLEOTIDE SEQUENCE [LARGE SCALE GENOMIC DNA]</scope>
    <source>
        <strain evidence="5">JCM 18303</strain>
    </source>
</reference>
<feature type="region of interest" description="Disordered" evidence="2">
    <location>
        <begin position="179"/>
        <end position="200"/>
    </location>
</feature>
<evidence type="ECO:0000259" key="3">
    <source>
        <dbReference type="SMART" id="SM00903"/>
    </source>
</evidence>
<feature type="domain" description="Flavin reductase like" evidence="3">
    <location>
        <begin position="21"/>
        <end position="175"/>
    </location>
</feature>
<dbReference type="Proteomes" id="UP001428817">
    <property type="component" value="Unassembled WGS sequence"/>
</dbReference>
<dbReference type="EMBL" id="BAABJP010000037">
    <property type="protein sequence ID" value="GAA5167179.1"/>
    <property type="molecule type" value="Genomic_DNA"/>
</dbReference>
<name>A0ABP9QTD3_9PSEU</name>
<keyword evidence="1" id="KW-0560">Oxidoreductase</keyword>
<keyword evidence="5" id="KW-1185">Reference proteome</keyword>
<comment type="caution">
    <text evidence="4">The sequence shown here is derived from an EMBL/GenBank/DDBJ whole genome shotgun (WGS) entry which is preliminary data.</text>
</comment>
<sequence>MLGSRRMLRRMVDASSYLAAMGKLATGVTVVGASGDGSVGEWTAQTVSAMCSVSAEPPILLACVHERSPLVAAVTRGRRFCVSALATHHDHVADTFAGRPWPGKDRWDFSCGDWTAAPSGSPRLVDPLAWFDCELHDIVRAGTHHVLLGRVTALDVAGSPGAAVPLLYADRDYARPARHEPSSFPNFPDAHPANRLGARR</sequence>
<accession>A0ABP9QTD3</accession>
<gene>
    <name evidence="4" type="ORF">GCM10023321_59480</name>
</gene>
<protein>
    <submittedName>
        <fullName evidence="4">Flavin reductase</fullName>
    </submittedName>
</protein>
<dbReference type="SUPFAM" id="SSF50475">
    <property type="entry name" value="FMN-binding split barrel"/>
    <property type="match status" value="1"/>
</dbReference>
<dbReference type="SMART" id="SM00903">
    <property type="entry name" value="Flavin_Reduct"/>
    <property type="match status" value="1"/>
</dbReference>
<dbReference type="InterPro" id="IPR002563">
    <property type="entry name" value="Flavin_Rdtase-like_dom"/>
</dbReference>